<gene>
    <name evidence="2" type="primary">rnhA_2</name>
    <name evidence="2" type="ORF">JEOSCH030_01316</name>
</gene>
<dbReference type="CDD" id="cd09279">
    <property type="entry name" value="RNase_HI_like"/>
    <property type="match status" value="1"/>
</dbReference>
<keyword evidence="3" id="KW-1185">Reference proteome</keyword>
<evidence type="ECO:0000313" key="3">
    <source>
        <dbReference type="Proteomes" id="UP000521032"/>
    </source>
</evidence>
<name>A0A6V7RJA1_9BACL</name>
<dbReference type="AlphaFoldDB" id="A0A6V7RJA1"/>
<evidence type="ECO:0000313" key="2">
    <source>
        <dbReference type="EMBL" id="CAD2077498.1"/>
    </source>
</evidence>
<dbReference type="InterPro" id="IPR036397">
    <property type="entry name" value="RNaseH_sf"/>
</dbReference>
<comment type="caution">
    <text evidence="2">The sequence shown here is derived from an EMBL/GenBank/DDBJ whole genome shotgun (WGS) entry which is preliminary data.</text>
</comment>
<evidence type="ECO:0000259" key="1">
    <source>
        <dbReference type="Pfam" id="PF13456"/>
    </source>
</evidence>
<reference evidence="2 3" key="1">
    <citation type="submission" date="2020-07" db="EMBL/GenBank/DDBJ databases">
        <authorList>
            <person name="Criscuolo A."/>
        </authorList>
    </citation>
    <scope>NUCLEOTIDE SEQUENCE [LARGE SCALE GENOMIC DNA]</scope>
    <source>
        <strain evidence="3">CIP 111030</strain>
    </source>
</reference>
<organism evidence="2 3">
    <name type="scientific">Phocicoccus schoeneichii</name>
    <dbReference type="NCBI Taxonomy" id="1812261"/>
    <lineage>
        <taxon>Bacteria</taxon>
        <taxon>Bacillati</taxon>
        <taxon>Bacillota</taxon>
        <taxon>Bacilli</taxon>
        <taxon>Bacillales</taxon>
        <taxon>Salinicoccaceae</taxon>
        <taxon>Phocicoccus</taxon>
    </lineage>
</organism>
<dbReference type="Proteomes" id="UP000521032">
    <property type="component" value="Unassembled WGS sequence"/>
</dbReference>
<dbReference type="GO" id="GO:0003676">
    <property type="term" value="F:nucleic acid binding"/>
    <property type="evidence" value="ECO:0007669"/>
    <property type="project" value="InterPro"/>
</dbReference>
<dbReference type="EMBL" id="CAJEWE010000010">
    <property type="protein sequence ID" value="CAD2077498.1"/>
    <property type="molecule type" value="Genomic_DNA"/>
</dbReference>
<dbReference type="Gene3D" id="3.30.420.10">
    <property type="entry name" value="Ribonuclease H-like superfamily/Ribonuclease H"/>
    <property type="match status" value="1"/>
</dbReference>
<feature type="domain" description="RNase H type-1" evidence="1">
    <location>
        <begin position="7"/>
        <end position="122"/>
    </location>
</feature>
<accession>A0A6V7RJA1</accession>
<dbReference type="RefSeq" id="WP_186087966.1">
    <property type="nucleotide sequence ID" value="NZ_BMDB01000001.1"/>
</dbReference>
<dbReference type="SUPFAM" id="SSF53098">
    <property type="entry name" value="Ribonuclease H-like"/>
    <property type="match status" value="1"/>
</dbReference>
<sequence length="130" mass="15067">MATVYIDAATKQNPYFSVGAAVIKNDSETFEETYILGNIDNNEAEWATLLRTTERLVEFGITHAIIYTDSKIIVDTFIKNFVKDMRFKSYYNKVNELSKDFSLFLVSLIPREENKHADHLAKTRLYKESK</sequence>
<proteinExistence type="predicted"/>
<dbReference type="GO" id="GO:0004523">
    <property type="term" value="F:RNA-DNA hybrid ribonuclease activity"/>
    <property type="evidence" value="ECO:0007669"/>
    <property type="project" value="InterPro"/>
</dbReference>
<dbReference type="InterPro" id="IPR002156">
    <property type="entry name" value="RNaseH_domain"/>
</dbReference>
<protein>
    <submittedName>
        <fullName evidence="2">14.7 kDa ribonuclease H-like protein</fullName>
    </submittedName>
</protein>
<dbReference type="InterPro" id="IPR012337">
    <property type="entry name" value="RNaseH-like_sf"/>
</dbReference>
<dbReference type="Pfam" id="PF13456">
    <property type="entry name" value="RVT_3"/>
    <property type="match status" value="1"/>
</dbReference>